<evidence type="ECO:0000313" key="8">
    <source>
        <dbReference type="EMBL" id="EZG66826.1"/>
    </source>
</evidence>
<keyword evidence="1" id="KW-0723">Serine/threonine-protein kinase</keyword>
<keyword evidence="4 8" id="KW-0418">Kinase</keyword>
<evidence type="ECO:0000313" key="9">
    <source>
        <dbReference type="Proteomes" id="UP000019763"/>
    </source>
</evidence>
<dbReference type="InterPro" id="IPR017441">
    <property type="entry name" value="Protein_kinase_ATP_BS"/>
</dbReference>
<evidence type="ECO:0000256" key="4">
    <source>
        <dbReference type="ARBA" id="ARBA00022777"/>
    </source>
</evidence>
<dbReference type="EC" id="2.7.11.11" evidence="8"/>
<protein>
    <submittedName>
        <fullName evidence="8">Protein kinase</fullName>
        <ecNumber evidence="8">2.7.11.11</ecNumber>
    </submittedName>
</protein>
<organism evidence="8 9">
    <name type="scientific">Gregarina niphandrodes</name>
    <name type="common">Septate eugregarine</name>
    <dbReference type="NCBI Taxonomy" id="110365"/>
    <lineage>
        <taxon>Eukaryota</taxon>
        <taxon>Sar</taxon>
        <taxon>Alveolata</taxon>
        <taxon>Apicomplexa</taxon>
        <taxon>Conoidasida</taxon>
        <taxon>Gregarinasina</taxon>
        <taxon>Eugregarinorida</taxon>
        <taxon>Gregarinidae</taxon>
        <taxon>Gregarina</taxon>
    </lineage>
</organism>
<evidence type="ECO:0000256" key="5">
    <source>
        <dbReference type="ARBA" id="ARBA00022840"/>
    </source>
</evidence>
<dbReference type="RefSeq" id="XP_011130469.1">
    <property type="nucleotide sequence ID" value="XM_011132167.1"/>
</dbReference>
<dbReference type="SMART" id="SM00220">
    <property type="entry name" value="S_TKc"/>
    <property type="match status" value="1"/>
</dbReference>
<dbReference type="VEuPathDB" id="CryptoDB:GNI_075160"/>
<dbReference type="InterPro" id="IPR011009">
    <property type="entry name" value="Kinase-like_dom_sf"/>
</dbReference>
<evidence type="ECO:0000256" key="2">
    <source>
        <dbReference type="ARBA" id="ARBA00022679"/>
    </source>
</evidence>
<dbReference type="GO" id="GO:0004691">
    <property type="term" value="F:cAMP-dependent protein kinase activity"/>
    <property type="evidence" value="ECO:0007669"/>
    <property type="project" value="UniProtKB-EC"/>
</dbReference>
<dbReference type="Gene3D" id="1.10.510.10">
    <property type="entry name" value="Transferase(Phosphotransferase) domain 1"/>
    <property type="match status" value="2"/>
</dbReference>
<dbReference type="FunFam" id="3.30.200.20:FF:000042">
    <property type="entry name" value="Aurora kinase A"/>
    <property type="match status" value="1"/>
</dbReference>
<feature type="domain" description="Protein kinase" evidence="7">
    <location>
        <begin position="1"/>
        <end position="153"/>
    </location>
</feature>
<dbReference type="PANTHER" id="PTHR24353">
    <property type="entry name" value="CYCLIC NUCLEOTIDE-DEPENDENT PROTEIN KINASE"/>
    <property type="match status" value="1"/>
</dbReference>
<feature type="binding site" evidence="6">
    <location>
        <position position="213"/>
    </location>
    <ligand>
        <name>ATP</name>
        <dbReference type="ChEBI" id="CHEBI:30616"/>
    </ligand>
</feature>
<reference evidence="8" key="1">
    <citation type="submission" date="2013-12" db="EMBL/GenBank/DDBJ databases">
        <authorList>
            <person name="Omoto C.K."/>
            <person name="Sibley D."/>
            <person name="Venepally P."/>
            <person name="Hadjithomas M."/>
            <person name="Karamycheva S."/>
            <person name="Brunk B."/>
            <person name="Roos D."/>
            <person name="Caler E."/>
            <person name="Lorenzi H."/>
        </authorList>
    </citation>
    <scope>NUCLEOTIDE SEQUENCE</scope>
</reference>
<dbReference type="GO" id="GO:0005524">
    <property type="term" value="F:ATP binding"/>
    <property type="evidence" value="ECO:0007669"/>
    <property type="project" value="UniProtKB-UniRule"/>
</dbReference>
<gene>
    <name evidence="8" type="ORF">GNI_075160</name>
</gene>
<dbReference type="GeneID" id="22912754"/>
<dbReference type="PANTHER" id="PTHR24353:SF37">
    <property type="entry name" value="CAMP-DEPENDENT PROTEIN KINASE CATALYTIC SUBUNIT PRKX"/>
    <property type="match status" value="1"/>
</dbReference>
<comment type="caution">
    <text evidence="8">The sequence shown here is derived from an EMBL/GenBank/DDBJ whole genome shotgun (WGS) entry which is preliminary data.</text>
</comment>
<keyword evidence="3 6" id="KW-0547">Nucleotide-binding</keyword>
<keyword evidence="2 8" id="KW-0808">Transferase</keyword>
<dbReference type="GO" id="GO:0005829">
    <property type="term" value="C:cytosol"/>
    <property type="evidence" value="ECO:0007669"/>
    <property type="project" value="TreeGrafter"/>
</dbReference>
<dbReference type="InterPro" id="IPR000719">
    <property type="entry name" value="Prot_kinase_dom"/>
</dbReference>
<dbReference type="Gene3D" id="3.30.200.20">
    <property type="entry name" value="Phosphorylase Kinase, domain 1"/>
    <property type="match status" value="1"/>
</dbReference>
<dbReference type="OrthoDB" id="63267at2759"/>
<dbReference type="SUPFAM" id="SSF56112">
    <property type="entry name" value="Protein kinase-like (PK-like)"/>
    <property type="match status" value="2"/>
</dbReference>
<dbReference type="EMBL" id="AFNH02000562">
    <property type="protein sequence ID" value="EZG66826.1"/>
    <property type="molecule type" value="Genomic_DNA"/>
</dbReference>
<accession>A0A023B6U1</accession>
<evidence type="ECO:0000256" key="3">
    <source>
        <dbReference type="ARBA" id="ARBA00022741"/>
    </source>
</evidence>
<dbReference type="PROSITE" id="PS50011">
    <property type="entry name" value="PROTEIN_KINASE_DOM"/>
    <property type="match status" value="2"/>
</dbReference>
<sequence length="307" mass="34537">MPAAGLNYYGCITAIPPECICGGNIEELVEEQLSRGVLDIEGLREAVAAQPVTWYRPCAAFDVWALGVLTVELVLGWTPLQLVNLFGVDNAPLMPLGDQIRYVTSPAFWTALLKQLLAEQLVDSDCADFIALCTALSPVVRPTTSALMNHPFITKEKRSTTRQSPVQDLRRHFALRPPNVSHFELRNTVGTGTFGRVRLVRLKSGPSVPMALKILRKSKIIQTKQVEHVKSERNILQAISHPFIVNLITSFQDERRLYMLMEFVNGGELFSHLRTEGRLLTDHARFYAAEIVLAFEYLHGNHHRHIF</sequence>
<evidence type="ECO:0000259" key="7">
    <source>
        <dbReference type="PROSITE" id="PS50011"/>
    </source>
</evidence>
<keyword evidence="9" id="KW-1185">Reference proteome</keyword>
<name>A0A023B6U1_GRENI</name>
<dbReference type="GO" id="GO:0005952">
    <property type="term" value="C:cAMP-dependent protein kinase complex"/>
    <property type="evidence" value="ECO:0007669"/>
    <property type="project" value="TreeGrafter"/>
</dbReference>
<dbReference type="Proteomes" id="UP000019763">
    <property type="component" value="Unassembled WGS sequence"/>
</dbReference>
<dbReference type="PROSITE" id="PS00107">
    <property type="entry name" value="PROTEIN_KINASE_ATP"/>
    <property type="match status" value="1"/>
</dbReference>
<feature type="domain" description="Protein kinase" evidence="7">
    <location>
        <begin position="183"/>
        <end position="307"/>
    </location>
</feature>
<dbReference type="eggNOG" id="KOG0616">
    <property type="taxonomic scope" value="Eukaryota"/>
</dbReference>
<keyword evidence="5 6" id="KW-0067">ATP-binding</keyword>
<dbReference type="Pfam" id="PF00069">
    <property type="entry name" value="Pkinase"/>
    <property type="match status" value="1"/>
</dbReference>
<proteinExistence type="predicted"/>
<evidence type="ECO:0000256" key="1">
    <source>
        <dbReference type="ARBA" id="ARBA00022527"/>
    </source>
</evidence>
<evidence type="ECO:0000256" key="6">
    <source>
        <dbReference type="PROSITE-ProRule" id="PRU10141"/>
    </source>
</evidence>
<dbReference type="AlphaFoldDB" id="A0A023B6U1"/>